<dbReference type="EMBL" id="CAFBNC010000004">
    <property type="protein sequence ID" value="CAB4922356.1"/>
    <property type="molecule type" value="Genomic_DNA"/>
</dbReference>
<reference evidence="4" key="1">
    <citation type="submission" date="2020-05" db="EMBL/GenBank/DDBJ databases">
        <authorList>
            <person name="Chiriac C."/>
            <person name="Salcher M."/>
            <person name="Ghai R."/>
            <person name="Kavagutti S V."/>
        </authorList>
    </citation>
    <scope>NUCLEOTIDE SEQUENCE</scope>
</reference>
<dbReference type="GO" id="GO:0016787">
    <property type="term" value="F:hydrolase activity"/>
    <property type="evidence" value="ECO:0007669"/>
    <property type="project" value="UniProtKB-KW"/>
</dbReference>
<dbReference type="AlphaFoldDB" id="A0A6J7HUQ0"/>
<evidence type="ECO:0000313" key="3">
    <source>
        <dbReference type="EMBL" id="CAB4322984.1"/>
    </source>
</evidence>
<name>A0A6J7HUQ0_9ZZZZ</name>
<evidence type="ECO:0000256" key="1">
    <source>
        <dbReference type="ARBA" id="ARBA00022801"/>
    </source>
</evidence>
<dbReference type="InterPro" id="IPR050266">
    <property type="entry name" value="AB_hydrolase_sf"/>
</dbReference>
<sequence>MPEGRLVELPGRGITFVRESPGPVGAPTLLLLHGWTANSAVNWFATYSALSEHFNVLAMDHRGHGHGLRTWRPFQLEDCADDAVALLDELDLDQVIPVGYSMGGPVAQLIWRRHRERVSALVLCATASKFREHRAEGLLTAAVAAVSGTLRVTPDTAIDRLFERFISPRYERTPLGQWALEQQKLNDFHTIVEAGHAVASFDSRDWVHEIDVPTSIVTTTDDTTVQPERQALLSDSIAGTEVFTVVGGHDVCATNPKVFVPPLVDACLAVGRRIAAH</sequence>
<dbReference type="Pfam" id="PF00561">
    <property type="entry name" value="Abhydrolase_1"/>
    <property type="match status" value="1"/>
</dbReference>
<evidence type="ECO:0000313" key="4">
    <source>
        <dbReference type="EMBL" id="CAB4922356.1"/>
    </source>
</evidence>
<dbReference type="InterPro" id="IPR000073">
    <property type="entry name" value="AB_hydrolase_1"/>
</dbReference>
<keyword evidence="1" id="KW-0378">Hydrolase</keyword>
<gene>
    <name evidence="3" type="ORF">UFOPK1392_00728</name>
    <name evidence="4" type="ORF">UFOPK3733_00146</name>
</gene>
<dbReference type="EMBL" id="CAEMXZ010000022">
    <property type="protein sequence ID" value="CAB4322984.1"/>
    <property type="molecule type" value="Genomic_DNA"/>
</dbReference>
<dbReference type="SUPFAM" id="SSF53474">
    <property type="entry name" value="alpha/beta-Hydrolases"/>
    <property type="match status" value="1"/>
</dbReference>
<dbReference type="Gene3D" id="3.40.50.1820">
    <property type="entry name" value="alpha/beta hydrolase"/>
    <property type="match status" value="1"/>
</dbReference>
<feature type="domain" description="AB hydrolase-1" evidence="2">
    <location>
        <begin position="27"/>
        <end position="255"/>
    </location>
</feature>
<dbReference type="GO" id="GO:0016020">
    <property type="term" value="C:membrane"/>
    <property type="evidence" value="ECO:0007669"/>
    <property type="project" value="TreeGrafter"/>
</dbReference>
<dbReference type="PANTHER" id="PTHR43798">
    <property type="entry name" value="MONOACYLGLYCEROL LIPASE"/>
    <property type="match status" value="1"/>
</dbReference>
<organism evidence="4">
    <name type="scientific">freshwater metagenome</name>
    <dbReference type="NCBI Taxonomy" id="449393"/>
    <lineage>
        <taxon>unclassified sequences</taxon>
        <taxon>metagenomes</taxon>
        <taxon>ecological metagenomes</taxon>
    </lineage>
</organism>
<dbReference type="PANTHER" id="PTHR43798:SF31">
    <property type="entry name" value="AB HYDROLASE SUPERFAMILY PROTEIN YCLE"/>
    <property type="match status" value="1"/>
</dbReference>
<evidence type="ECO:0000259" key="2">
    <source>
        <dbReference type="Pfam" id="PF00561"/>
    </source>
</evidence>
<dbReference type="InterPro" id="IPR029058">
    <property type="entry name" value="AB_hydrolase_fold"/>
</dbReference>
<protein>
    <submittedName>
        <fullName evidence="4">Unannotated protein</fullName>
    </submittedName>
</protein>
<accession>A0A6J7HUQ0</accession>
<proteinExistence type="predicted"/>